<dbReference type="EMBL" id="CP095053">
    <property type="protein sequence ID" value="UOR05119.1"/>
    <property type="molecule type" value="Genomic_DNA"/>
</dbReference>
<dbReference type="InterPro" id="IPR036890">
    <property type="entry name" value="HATPase_C_sf"/>
</dbReference>
<reference evidence="3 4" key="1">
    <citation type="submission" date="2022-04" db="EMBL/GenBank/DDBJ databases">
        <title>Hymenobacter sp. isolated from the air.</title>
        <authorList>
            <person name="Won M."/>
            <person name="Lee C.-M."/>
            <person name="Woen H.-Y."/>
            <person name="Kwon S.-W."/>
        </authorList>
    </citation>
    <scope>NUCLEOTIDE SEQUENCE [LARGE SCALE GENOMIC DNA]</scope>
    <source>
        <strain evidence="4">5413 J-13</strain>
    </source>
</reference>
<evidence type="ECO:0000313" key="4">
    <source>
        <dbReference type="Proteomes" id="UP000829925"/>
    </source>
</evidence>
<evidence type="ECO:0000256" key="1">
    <source>
        <dbReference type="SAM" id="Phobius"/>
    </source>
</evidence>
<keyword evidence="1" id="KW-0812">Transmembrane</keyword>
<evidence type="ECO:0000313" key="3">
    <source>
        <dbReference type="EMBL" id="UOR05119.1"/>
    </source>
</evidence>
<keyword evidence="4" id="KW-1185">Reference proteome</keyword>
<dbReference type="InterPro" id="IPR010559">
    <property type="entry name" value="Sig_transdc_His_kin_internal"/>
</dbReference>
<protein>
    <submittedName>
        <fullName evidence="3">Histidine kinase</fullName>
    </submittedName>
</protein>
<dbReference type="PANTHER" id="PTHR34220:SF7">
    <property type="entry name" value="SENSOR HISTIDINE KINASE YPDA"/>
    <property type="match status" value="1"/>
</dbReference>
<sequence length="348" mass="40374">MNRKRLFLYQAAGWTLLIGYDLLSIWLTGREKSNLLKSLLLQFTFWLSFMSLFYYCYLFVFPQGVQRGRWLIVVVGVLGTPVVFAGTRYLLEEVLLPLLFGFRNYMPGTPLLYYLKDNLYFLVPTVVLAGAAVGVRDTLLREKERENQLALQLLQQEKTQAELAFLKTQINPHFLYNTLNYIYAEAYPVSEPLAEAVLRLSDLMRYMLHESPDGRVDLHKEIEYLDNYLAIYQLRFEDRFFVQFRQTGAAVMGQRVASLLLIPFVENALKHGVVNRADQPVEISLHLPAPNQLLFEVHNFINQHQKDATTGIGLANIRRRLELLYPNRHDLQIEADGVQHHVRLLVEL</sequence>
<dbReference type="InterPro" id="IPR050640">
    <property type="entry name" value="Bact_2-comp_sensor_kinase"/>
</dbReference>
<dbReference type="AlphaFoldDB" id="A0A8T9SZC6"/>
<feature type="transmembrane region" description="Helical" evidence="1">
    <location>
        <begin position="70"/>
        <end position="91"/>
    </location>
</feature>
<dbReference type="Gene3D" id="3.30.565.10">
    <property type="entry name" value="Histidine kinase-like ATPase, C-terminal domain"/>
    <property type="match status" value="1"/>
</dbReference>
<name>A0A8T9SZC6_9BACT</name>
<accession>A0A8T9SZC6</accession>
<organism evidence="3 4">
    <name type="scientific">Hymenobacter aerilatus</name>
    <dbReference type="NCBI Taxonomy" id="2932251"/>
    <lineage>
        <taxon>Bacteria</taxon>
        <taxon>Pseudomonadati</taxon>
        <taxon>Bacteroidota</taxon>
        <taxon>Cytophagia</taxon>
        <taxon>Cytophagales</taxon>
        <taxon>Hymenobacteraceae</taxon>
        <taxon>Hymenobacter</taxon>
    </lineage>
</organism>
<dbReference type="GO" id="GO:0016020">
    <property type="term" value="C:membrane"/>
    <property type="evidence" value="ECO:0007669"/>
    <property type="project" value="InterPro"/>
</dbReference>
<dbReference type="SUPFAM" id="SSF55874">
    <property type="entry name" value="ATPase domain of HSP90 chaperone/DNA topoisomerase II/histidine kinase"/>
    <property type="match status" value="1"/>
</dbReference>
<feature type="transmembrane region" description="Helical" evidence="1">
    <location>
        <begin position="111"/>
        <end position="135"/>
    </location>
</feature>
<dbReference type="PANTHER" id="PTHR34220">
    <property type="entry name" value="SENSOR HISTIDINE KINASE YPDA"/>
    <property type="match status" value="1"/>
</dbReference>
<dbReference type="KEGG" id="haei:MUN82_19550"/>
<keyword evidence="1" id="KW-0472">Membrane</keyword>
<keyword evidence="3" id="KW-0808">Transferase</keyword>
<feature type="transmembrane region" description="Helical" evidence="1">
    <location>
        <begin position="39"/>
        <end position="58"/>
    </location>
</feature>
<proteinExistence type="predicted"/>
<feature type="transmembrane region" description="Helical" evidence="1">
    <location>
        <begin position="7"/>
        <end position="27"/>
    </location>
</feature>
<dbReference type="Pfam" id="PF06580">
    <property type="entry name" value="His_kinase"/>
    <property type="match status" value="1"/>
</dbReference>
<feature type="domain" description="Signal transduction histidine kinase internal region" evidence="2">
    <location>
        <begin position="161"/>
        <end position="240"/>
    </location>
</feature>
<dbReference type="RefSeq" id="WP_245093113.1">
    <property type="nucleotide sequence ID" value="NZ_CP095053.1"/>
</dbReference>
<gene>
    <name evidence="3" type="ORF">MUN82_19550</name>
</gene>
<dbReference type="Proteomes" id="UP000829925">
    <property type="component" value="Chromosome"/>
</dbReference>
<evidence type="ECO:0000259" key="2">
    <source>
        <dbReference type="Pfam" id="PF06580"/>
    </source>
</evidence>
<keyword evidence="1" id="KW-1133">Transmembrane helix</keyword>
<keyword evidence="3" id="KW-0418">Kinase</keyword>
<dbReference type="GO" id="GO:0000155">
    <property type="term" value="F:phosphorelay sensor kinase activity"/>
    <property type="evidence" value="ECO:0007669"/>
    <property type="project" value="InterPro"/>
</dbReference>